<gene>
    <name evidence="3" type="ORF">HXM93_03425</name>
</gene>
<dbReference type="InterPro" id="IPR050287">
    <property type="entry name" value="MTA/SAH_deaminase"/>
</dbReference>
<evidence type="ECO:0000259" key="2">
    <source>
        <dbReference type="Pfam" id="PF01979"/>
    </source>
</evidence>
<dbReference type="SUPFAM" id="SSF51556">
    <property type="entry name" value="Metallo-dependent hydrolases"/>
    <property type="match status" value="1"/>
</dbReference>
<feature type="domain" description="Amidohydrolase-related" evidence="2">
    <location>
        <begin position="56"/>
        <end position="396"/>
    </location>
</feature>
<accession>A0A930DMD8</accession>
<dbReference type="Gene3D" id="3.20.20.140">
    <property type="entry name" value="Metal-dependent hydrolases"/>
    <property type="match status" value="1"/>
</dbReference>
<dbReference type="CDD" id="cd01298">
    <property type="entry name" value="ATZ_TRZ_like"/>
    <property type="match status" value="1"/>
</dbReference>
<name>A0A930DMD8_9FIRM</name>
<dbReference type="InterPro" id="IPR032466">
    <property type="entry name" value="Metal_Hydrolase"/>
</dbReference>
<dbReference type="SUPFAM" id="SSF51338">
    <property type="entry name" value="Composite domain of metallo-dependent hydrolases"/>
    <property type="match status" value="1"/>
</dbReference>
<dbReference type="GO" id="GO:0016810">
    <property type="term" value="F:hydrolase activity, acting on carbon-nitrogen (but not peptide) bonds"/>
    <property type="evidence" value="ECO:0007669"/>
    <property type="project" value="InterPro"/>
</dbReference>
<dbReference type="Pfam" id="PF01979">
    <property type="entry name" value="Amidohydro_1"/>
    <property type="match status" value="1"/>
</dbReference>
<dbReference type="InterPro" id="IPR006680">
    <property type="entry name" value="Amidohydro-rel"/>
</dbReference>
<dbReference type="PANTHER" id="PTHR43794">
    <property type="entry name" value="AMINOHYDROLASE SSNA-RELATED"/>
    <property type="match status" value="1"/>
</dbReference>
<dbReference type="AlphaFoldDB" id="A0A930DMD8"/>
<dbReference type="EMBL" id="JABZRD010000169">
    <property type="protein sequence ID" value="MBF1283568.1"/>
    <property type="molecule type" value="Genomic_DNA"/>
</dbReference>
<evidence type="ECO:0000313" key="4">
    <source>
        <dbReference type="Proteomes" id="UP000709351"/>
    </source>
</evidence>
<dbReference type="PANTHER" id="PTHR43794:SF11">
    <property type="entry name" value="AMIDOHYDROLASE-RELATED DOMAIN-CONTAINING PROTEIN"/>
    <property type="match status" value="1"/>
</dbReference>
<sequence>MGIRFYNARILTMQDNMEIIEGELWTEKERISYIGPQRKDIQASFEREIDLKGNLILPGFKDAHTHSAMTFLRSYADDLPLWDWLSKQVFPMEAKLRGEDIYSFSKLAILEYLSSGITACFDMYFHPEEMARLAVDTGFRTVLVPGLNDFNFSLEEMRDCYQKYNAFHPLVSYQLGFHAEYTTSKALMEGLAKISEEFKAPVFTHNSETKGEVAGCLERYGMTPTALMDALGMLNYGGGGYHCVYLSDEDMDIFKKRGMTVVTNPGSNMKLASGVPRTVELLKRGIPMAIGTDGPASNNCLDMFREMFLVTGLAKLREEDASVVSTEEVLKMACVNGARCMGLSNADCLSEGKLADLCVLDFHQPNMQPVNSIVKNIVYSGSKQNVELTMVNGKILYEKGAFFIGEDPEEIYAKANRRMQELKG</sequence>
<protein>
    <submittedName>
        <fullName evidence="3">Amidohydrolase</fullName>
    </submittedName>
</protein>
<organism evidence="3 4">
    <name type="scientific">Oribacterium parvum</name>
    <dbReference type="NCBI Taxonomy" id="1501329"/>
    <lineage>
        <taxon>Bacteria</taxon>
        <taxon>Bacillati</taxon>
        <taxon>Bacillota</taxon>
        <taxon>Clostridia</taxon>
        <taxon>Lachnospirales</taxon>
        <taxon>Lachnospiraceae</taxon>
        <taxon>Oribacterium</taxon>
    </lineage>
</organism>
<proteinExistence type="predicted"/>
<keyword evidence="1" id="KW-0378">Hydrolase</keyword>
<dbReference type="Proteomes" id="UP000709351">
    <property type="component" value="Unassembled WGS sequence"/>
</dbReference>
<evidence type="ECO:0000313" key="3">
    <source>
        <dbReference type="EMBL" id="MBF1283568.1"/>
    </source>
</evidence>
<dbReference type="Gene3D" id="2.30.40.10">
    <property type="entry name" value="Urease, subunit C, domain 1"/>
    <property type="match status" value="1"/>
</dbReference>
<dbReference type="InterPro" id="IPR011059">
    <property type="entry name" value="Metal-dep_hydrolase_composite"/>
</dbReference>
<evidence type="ECO:0000256" key="1">
    <source>
        <dbReference type="ARBA" id="ARBA00022801"/>
    </source>
</evidence>
<comment type="caution">
    <text evidence="3">The sequence shown here is derived from an EMBL/GenBank/DDBJ whole genome shotgun (WGS) entry which is preliminary data.</text>
</comment>
<reference evidence="3" key="1">
    <citation type="submission" date="2020-04" db="EMBL/GenBank/DDBJ databases">
        <title>Deep metagenomics examines the oral microbiome during advanced dental caries in children, revealing novel taxa and co-occurrences with host molecules.</title>
        <authorList>
            <person name="Baker J.L."/>
            <person name="Morton J.T."/>
            <person name="Dinis M."/>
            <person name="Alvarez R."/>
            <person name="Tran N.C."/>
            <person name="Knight R."/>
            <person name="Edlund A."/>
        </authorList>
    </citation>
    <scope>NUCLEOTIDE SEQUENCE</scope>
    <source>
        <strain evidence="3">JCVI_24_bin.2</strain>
    </source>
</reference>